<dbReference type="EMBL" id="CADEAL010000802">
    <property type="protein sequence ID" value="CAB1425429.1"/>
    <property type="molecule type" value="Genomic_DNA"/>
</dbReference>
<sequence length="127" mass="14034">MKECEGMQLFKQLFDLVVTQCDSLRLKYHGDHSVVHPSGRLLSCFGPLCADPIPLDEEAPRGWGSGEREETLSGMEDGTLIQGSSCVRSLEGRAGFVSQAGLVSVFVCSRTQQRNRYGKSELTVTHW</sequence>
<gene>
    <name evidence="1" type="ORF">PLEPLA_LOCUS13359</name>
</gene>
<reference evidence="1" key="1">
    <citation type="submission" date="2020-03" db="EMBL/GenBank/DDBJ databases">
        <authorList>
            <person name="Weist P."/>
        </authorList>
    </citation>
    <scope>NUCLEOTIDE SEQUENCE</scope>
</reference>
<accession>A0A9N7U853</accession>
<protein>
    <submittedName>
        <fullName evidence="1">Uncharacterized protein</fullName>
    </submittedName>
</protein>
<name>A0A9N7U853_PLEPL</name>
<evidence type="ECO:0000313" key="2">
    <source>
        <dbReference type="Proteomes" id="UP001153269"/>
    </source>
</evidence>
<keyword evidence="2" id="KW-1185">Reference proteome</keyword>
<comment type="caution">
    <text evidence="1">The sequence shown here is derived from an EMBL/GenBank/DDBJ whole genome shotgun (WGS) entry which is preliminary data.</text>
</comment>
<evidence type="ECO:0000313" key="1">
    <source>
        <dbReference type="EMBL" id="CAB1425429.1"/>
    </source>
</evidence>
<dbReference type="Proteomes" id="UP001153269">
    <property type="component" value="Unassembled WGS sequence"/>
</dbReference>
<dbReference type="AlphaFoldDB" id="A0A9N7U853"/>
<organism evidence="1 2">
    <name type="scientific">Pleuronectes platessa</name>
    <name type="common">European plaice</name>
    <dbReference type="NCBI Taxonomy" id="8262"/>
    <lineage>
        <taxon>Eukaryota</taxon>
        <taxon>Metazoa</taxon>
        <taxon>Chordata</taxon>
        <taxon>Craniata</taxon>
        <taxon>Vertebrata</taxon>
        <taxon>Euteleostomi</taxon>
        <taxon>Actinopterygii</taxon>
        <taxon>Neopterygii</taxon>
        <taxon>Teleostei</taxon>
        <taxon>Neoteleostei</taxon>
        <taxon>Acanthomorphata</taxon>
        <taxon>Carangaria</taxon>
        <taxon>Pleuronectiformes</taxon>
        <taxon>Pleuronectoidei</taxon>
        <taxon>Pleuronectidae</taxon>
        <taxon>Pleuronectes</taxon>
    </lineage>
</organism>
<proteinExistence type="predicted"/>